<dbReference type="HAMAP" id="MF_03030">
    <property type="entry name" value="MGME1"/>
    <property type="match status" value="1"/>
</dbReference>
<accession>A0A7E5VQP7</accession>
<dbReference type="PANTHER" id="PTHR31340">
    <property type="entry name" value="MITOCHONDRIAL GENOME MAINTENANCE EXONUCLEASE 1"/>
    <property type="match status" value="1"/>
</dbReference>
<dbReference type="GO" id="GO:0006264">
    <property type="term" value="P:mitochondrial DNA replication"/>
    <property type="evidence" value="ECO:0007669"/>
    <property type="project" value="TreeGrafter"/>
</dbReference>
<evidence type="ECO:0000256" key="1">
    <source>
        <dbReference type="HAMAP-Rule" id="MF_03030"/>
    </source>
</evidence>
<dbReference type="Pfam" id="PF12705">
    <property type="entry name" value="PDDEXK_1"/>
    <property type="match status" value="1"/>
</dbReference>
<feature type="region of interest" description="Disordered" evidence="2">
    <location>
        <begin position="60"/>
        <end position="86"/>
    </location>
</feature>
<feature type="active site" evidence="1">
    <location>
        <position position="305"/>
    </location>
</feature>
<dbReference type="InterPro" id="IPR038726">
    <property type="entry name" value="PDDEXK_AddAB-type"/>
</dbReference>
<feature type="active site" evidence="1">
    <location>
        <position position="290"/>
    </location>
</feature>
<evidence type="ECO:0000313" key="5">
    <source>
        <dbReference type="RefSeq" id="XP_026730592.1"/>
    </source>
</evidence>
<dbReference type="AlphaFoldDB" id="A0A7E5VQP7"/>
<dbReference type="EC" id="3.1.-.-" evidence="1"/>
<comment type="subcellular location">
    <subcellularLocation>
        <location evidence="1">Mitochondrion</location>
    </subcellularLocation>
</comment>
<keyword evidence="1" id="KW-0269">Exonuclease</keyword>
<sequence>MFRPVCTIGQRISFEKKSKEFIRNKVVRPASFLKPVEKIKLYNKENKELFGPLLETSKQKKQRLQKSAKNSVSHQNNGANATNENKLKFLGSTDRNEIGQCKTLTGYLRYNPVLAVNVLKNKMWQNTRHCVNFVGVVLNNTVVRSLATSASCNAVRSSPAQPGYVSEDKILQIKHHKNDYAEQFPSVTLILNKTMTEESRAALEKWKQEKIAEMGLDEFNKYYTAQMALGTKFHSTLKNYFTQPQTQLRIEKDVEGVWVSVSDVLKNISAPKAIESNVCHPVLKYRGIFDAIADYEEKPTLIEWKKSDRPRKSLANTYDNPVQLAAYFGAICHDLNYKHFNVRDALLVIAYTDGSKADVFHLSTDKLREHWAQWLIRLEEYTKNYGNNSEKMLKGGKRVFEEDIGNLQ</sequence>
<evidence type="ECO:0000256" key="2">
    <source>
        <dbReference type="SAM" id="MobiDB-lite"/>
    </source>
</evidence>
<feature type="compositionally biased region" description="Polar residues" evidence="2">
    <location>
        <begin position="67"/>
        <end position="84"/>
    </location>
</feature>
<keyword evidence="1" id="KW-0496">Mitochondrion</keyword>
<feature type="domain" description="PD-(D/E)XK endonuclease-like" evidence="3">
    <location>
        <begin position="209"/>
        <end position="378"/>
    </location>
</feature>
<protein>
    <recommendedName>
        <fullName evidence="1">Mitochondrial genome maintenance exonuclease 1</fullName>
        <ecNumber evidence="1">3.1.-.-</ecNumber>
    </recommendedName>
</protein>
<dbReference type="GO" id="GO:0005739">
    <property type="term" value="C:mitochondrion"/>
    <property type="evidence" value="ECO:0007669"/>
    <property type="project" value="UniProtKB-SubCell"/>
</dbReference>
<name>A0A7E5VQP7_TRINI</name>
<dbReference type="GO" id="GO:0043504">
    <property type="term" value="P:mitochondrial DNA repair"/>
    <property type="evidence" value="ECO:0007669"/>
    <property type="project" value="UniProtKB-UniRule"/>
</dbReference>
<keyword evidence="1" id="KW-0378">Hydrolase</keyword>
<keyword evidence="1" id="KW-0540">Nuclease</keyword>
<dbReference type="InParanoid" id="A0A7E5VQP7"/>
<dbReference type="OrthoDB" id="5777131at2759"/>
<dbReference type="GeneID" id="113495825"/>
<evidence type="ECO:0000313" key="4">
    <source>
        <dbReference type="Proteomes" id="UP000322000"/>
    </source>
</evidence>
<dbReference type="PANTHER" id="PTHR31340:SF3">
    <property type="entry name" value="MITOCHONDRIAL GENOME MAINTENANCE EXONUCLEASE 1"/>
    <property type="match status" value="1"/>
</dbReference>
<dbReference type="KEGG" id="tnl:113495825"/>
<evidence type="ECO:0000259" key="3">
    <source>
        <dbReference type="Pfam" id="PF12705"/>
    </source>
</evidence>
<gene>
    <name evidence="5" type="primary">LOC113495825</name>
</gene>
<dbReference type="GO" id="GO:0008297">
    <property type="term" value="F:single-stranded DNA exodeoxyribonuclease activity"/>
    <property type="evidence" value="ECO:0007669"/>
    <property type="project" value="UniProtKB-UniRule"/>
</dbReference>
<comment type="function">
    <text evidence="1">Metal-dependent single-stranded DNA (ssDNA) exonuclease involved in mitochondrial genome maintenance.</text>
</comment>
<keyword evidence="4" id="KW-1185">Reference proteome</keyword>
<feature type="active site" evidence="1">
    <location>
        <position position="303"/>
    </location>
</feature>
<dbReference type="Proteomes" id="UP000322000">
    <property type="component" value="Chromosome 7"/>
</dbReference>
<reference evidence="5" key="1">
    <citation type="submission" date="2025-08" db="UniProtKB">
        <authorList>
            <consortium name="RefSeq"/>
        </authorList>
    </citation>
    <scope>IDENTIFICATION</scope>
</reference>
<organism evidence="4 5">
    <name type="scientific">Trichoplusia ni</name>
    <name type="common">Cabbage looper</name>
    <dbReference type="NCBI Taxonomy" id="7111"/>
    <lineage>
        <taxon>Eukaryota</taxon>
        <taxon>Metazoa</taxon>
        <taxon>Ecdysozoa</taxon>
        <taxon>Arthropoda</taxon>
        <taxon>Hexapoda</taxon>
        <taxon>Insecta</taxon>
        <taxon>Pterygota</taxon>
        <taxon>Neoptera</taxon>
        <taxon>Endopterygota</taxon>
        <taxon>Lepidoptera</taxon>
        <taxon>Glossata</taxon>
        <taxon>Ditrysia</taxon>
        <taxon>Noctuoidea</taxon>
        <taxon>Noctuidae</taxon>
        <taxon>Plusiinae</taxon>
        <taxon>Trichoplusia</taxon>
    </lineage>
</organism>
<proteinExistence type="inferred from homology"/>
<comment type="similarity">
    <text evidence="1">Belongs to the MGME1 family.</text>
</comment>
<dbReference type="RefSeq" id="XP_026730592.1">
    <property type="nucleotide sequence ID" value="XM_026874791.1"/>
</dbReference>